<sequence>MTTLLRTDWLLVSRQDPKTRAFVRVGTLGFDGRHYTFVYEDGAARPLPGLPLGRIHSSDTLFPIFAERVMDPHRPEKAAMMEHLGLAAEAGPFEVLAVSGGGRTGDTYELTPLPQPGAVSLPFLVHGVRYLTDHERASIDRLQPGDQLSLRHEPGNPANARALLVTQGGEKLGYVPDPLLEYVHDIMTTHYELTVERVNPPAAGLHMRLLVRLKGQYSGEPEGRPSRQGIGSTR</sequence>
<dbReference type="OrthoDB" id="3830732at2"/>
<evidence type="ECO:0000256" key="2">
    <source>
        <dbReference type="ARBA" id="ARBA00022801"/>
    </source>
</evidence>
<feature type="domain" description="HIRAN" evidence="3">
    <location>
        <begin position="123"/>
        <end position="202"/>
    </location>
</feature>
<keyword evidence="2" id="KW-0378">Hydrolase</keyword>
<dbReference type="Proteomes" id="UP000008495">
    <property type="component" value="Unassembled WGS sequence"/>
</dbReference>
<proteinExistence type="predicted"/>
<evidence type="ECO:0000256" key="1">
    <source>
        <dbReference type="ARBA" id="ARBA00022723"/>
    </source>
</evidence>
<reference evidence="4 5" key="1">
    <citation type="submission" date="2012-08" db="EMBL/GenBank/DDBJ databases">
        <title>Whole genome shotgun sequence of Austwickia chelonae NBRC 105200.</title>
        <authorList>
            <person name="Yoshida I."/>
            <person name="Hosoyama A."/>
            <person name="Tsuchikane K."/>
            <person name="Katsumata H."/>
            <person name="Ando Y."/>
            <person name="Ohji S."/>
            <person name="Hamada M."/>
            <person name="Tamura T."/>
            <person name="Yamazoe A."/>
            <person name="Yamazaki S."/>
            <person name="Fujita N."/>
        </authorList>
    </citation>
    <scope>NUCLEOTIDE SEQUENCE [LARGE SCALE GENOMIC DNA]</scope>
    <source>
        <strain evidence="4 5">NBRC 105200</strain>
    </source>
</reference>
<evidence type="ECO:0000259" key="3">
    <source>
        <dbReference type="Pfam" id="PF08797"/>
    </source>
</evidence>
<accession>K6VQM8</accession>
<dbReference type="GO" id="GO:0008270">
    <property type="term" value="F:zinc ion binding"/>
    <property type="evidence" value="ECO:0007669"/>
    <property type="project" value="InterPro"/>
</dbReference>
<organism evidence="4 5">
    <name type="scientific">Austwickia chelonae NBRC 105200</name>
    <dbReference type="NCBI Taxonomy" id="1184607"/>
    <lineage>
        <taxon>Bacteria</taxon>
        <taxon>Bacillati</taxon>
        <taxon>Actinomycetota</taxon>
        <taxon>Actinomycetes</taxon>
        <taxon>Micrococcales</taxon>
        <taxon>Dermatophilaceae</taxon>
        <taxon>Austwickia</taxon>
    </lineage>
</organism>
<dbReference type="eggNOG" id="ENOG502Z9DM">
    <property type="taxonomic scope" value="Bacteria"/>
</dbReference>
<keyword evidence="1" id="KW-0479">Metal-binding</keyword>
<name>K6VQM8_9MICO</name>
<dbReference type="GO" id="GO:0003676">
    <property type="term" value="F:nucleic acid binding"/>
    <property type="evidence" value="ECO:0007669"/>
    <property type="project" value="InterPro"/>
</dbReference>
<evidence type="ECO:0000313" key="5">
    <source>
        <dbReference type="Proteomes" id="UP000008495"/>
    </source>
</evidence>
<dbReference type="AlphaFoldDB" id="K6VQM8"/>
<protein>
    <recommendedName>
        <fullName evidence="3">HIRAN domain-containing protein</fullName>
    </recommendedName>
</protein>
<comment type="caution">
    <text evidence="4">The sequence shown here is derived from an EMBL/GenBank/DDBJ whole genome shotgun (WGS) entry which is preliminary data.</text>
</comment>
<gene>
    <name evidence="4" type="ORF">AUCHE_18_00150</name>
</gene>
<dbReference type="RefSeq" id="WP_006503771.1">
    <property type="nucleotide sequence ID" value="NZ_BAGZ01000018.1"/>
</dbReference>
<dbReference type="InterPro" id="IPR014905">
    <property type="entry name" value="HIRAN"/>
</dbReference>
<evidence type="ECO:0000313" key="4">
    <source>
        <dbReference type="EMBL" id="GAB79014.1"/>
    </source>
</evidence>
<keyword evidence="5" id="KW-1185">Reference proteome</keyword>
<dbReference type="Gene3D" id="3.30.70.2330">
    <property type="match status" value="1"/>
</dbReference>
<dbReference type="EMBL" id="BAGZ01000018">
    <property type="protein sequence ID" value="GAB79014.1"/>
    <property type="molecule type" value="Genomic_DNA"/>
</dbReference>
<dbReference type="Pfam" id="PF08797">
    <property type="entry name" value="HIRAN"/>
    <property type="match status" value="1"/>
</dbReference>
<dbReference type="GO" id="GO:0016818">
    <property type="term" value="F:hydrolase activity, acting on acid anhydrides, in phosphorus-containing anhydrides"/>
    <property type="evidence" value="ECO:0007669"/>
    <property type="project" value="InterPro"/>
</dbReference>